<comment type="subcellular location">
    <subcellularLocation>
        <location evidence="1">Secreted</location>
        <location evidence="1">Cell wall</location>
    </subcellularLocation>
</comment>
<organism evidence="10 11">
    <name type="scientific">Zingiber officinale</name>
    <name type="common">Ginger</name>
    <name type="synonym">Amomum zingiber</name>
    <dbReference type="NCBI Taxonomy" id="94328"/>
    <lineage>
        <taxon>Eukaryota</taxon>
        <taxon>Viridiplantae</taxon>
        <taxon>Streptophyta</taxon>
        <taxon>Embryophyta</taxon>
        <taxon>Tracheophyta</taxon>
        <taxon>Spermatophyta</taxon>
        <taxon>Magnoliopsida</taxon>
        <taxon>Liliopsida</taxon>
        <taxon>Zingiberales</taxon>
        <taxon>Zingiberaceae</taxon>
        <taxon>Zingiber</taxon>
    </lineage>
</organism>
<reference evidence="10 11" key="1">
    <citation type="submission" date="2020-08" db="EMBL/GenBank/DDBJ databases">
        <title>Plant Genome Project.</title>
        <authorList>
            <person name="Zhang R.-G."/>
        </authorList>
    </citation>
    <scope>NUCLEOTIDE SEQUENCE [LARGE SCALE GENOMIC DNA]</scope>
    <source>
        <tissue evidence="10">Rhizome</tissue>
    </source>
</reference>
<feature type="chain" id="PRO_5035264356" description="Polygalacturonase" evidence="9">
    <location>
        <begin position="26"/>
        <end position="398"/>
    </location>
</feature>
<keyword evidence="4" id="KW-0964">Secreted</keyword>
<comment type="similarity">
    <text evidence="2 8">Belongs to the glycosyl hydrolase 28 family.</text>
</comment>
<evidence type="ECO:0000313" key="11">
    <source>
        <dbReference type="Proteomes" id="UP000734854"/>
    </source>
</evidence>
<evidence type="ECO:0000256" key="3">
    <source>
        <dbReference type="ARBA" id="ARBA00022512"/>
    </source>
</evidence>
<evidence type="ECO:0000256" key="8">
    <source>
        <dbReference type="RuleBase" id="RU361169"/>
    </source>
</evidence>
<keyword evidence="11" id="KW-1185">Reference proteome</keyword>
<dbReference type="GO" id="GO:0071555">
    <property type="term" value="P:cell wall organization"/>
    <property type="evidence" value="ECO:0007669"/>
    <property type="project" value="UniProtKB-KW"/>
</dbReference>
<dbReference type="PANTHER" id="PTHR31375">
    <property type="match status" value="1"/>
</dbReference>
<sequence length="398" mass="43278">MAKGGVGGVRVLALCFLSLLHLAAAGRVYDVLRYGAKGNGRTDDSRAFLNAWRDVCADRDNPTLLIPSRATFLIKGLTFQGKCSSSVTVKIDGDIVAPEWFWTNEYVSLMSFHNVNRLTVVGGGEIDGKGKIWWDCFNRKEEKCTNRPNMMSFAFCNDLTLRGIALRDSPSKHLTFFASARISMSGLRISAPGDSPNTDGMLIALCKHVVVSSSTIGVGDDCVAIGSNTTNVTVSNVKCGPGHGFSIGSLGGDSSPVTVKRVHFLNSTLTNTTVGVRIKTWMSGGTGQVRNVMFKHINFTSVRKPIQIDQYYCPARNCQNRTSSLTIENVQFAHLHGSSSDELATELLCSKYHPCRGIVMRDVHFRWYGVAPAKSACFNVLSSRSYGRVLPSLNCVAG</sequence>
<comment type="caution">
    <text evidence="10">The sequence shown here is derived from an EMBL/GenBank/DDBJ whole genome shotgun (WGS) entry which is preliminary data.</text>
</comment>
<keyword evidence="7" id="KW-0961">Cell wall biogenesis/degradation</keyword>
<evidence type="ECO:0000256" key="4">
    <source>
        <dbReference type="ARBA" id="ARBA00022525"/>
    </source>
</evidence>
<evidence type="ECO:0000256" key="1">
    <source>
        <dbReference type="ARBA" id="ARBA00004191"/>
    </source>
</evidence>
<proteinExistence type="inferred from homology"/>
<dbReference type="InterPro" id="IPR000743">
    <property type="entry name" value="Glyco_hydro_28"/>
</dbReference>
<evidence type="ECO:0000256" key="2">
    <source>
        <dbReference type="ARBA" id="ARBA00008834"/>
    </source>
</evidence>
<evidence type="ECO:0000256" key="6">
    <source>
        <dbReference type="ARBA" id="ARBA00023295"/>
    </source>
</evidence>
<evidence type="ECO:0008006" key="12">
    <source>
        <dbReference type="Google" id="ProtNLM"/>
    </source>
</evidence>
<evidence type="ECO:0000313" key="10">
    <source>
        <dbReference type="EMBL" id="KAG6511506.1"/>
    </source>
</evidence>
<keyword evidence="6 8" id="KW-0326">Glycosidase</keyword>
<keyword evidence="3" id="KW-0134">Cell wall</keyword>
<accession>A0A8J5GWV5</accession>
<name>A0A8J5GWV5_ZINOF</name>
<dbReference type="Proteomes" id="UP000734854">
    <property type="component" value="Unassembled WGS sequence"/>
</dbReference>
<dbReference type="InterPro" id="IPR012334">
    <property type="entry name" value="Pectin_lyas_fold"/>
</dbReference>
<keyword evidence="5 8" id="KW-0378">Hydrolase</keyword>
<dbReference type="EMBL" id="JACMSC010000008">
    <property type="protein sequence ID" value="KAG6511506.1"/>
    <property type="molecule type" value="Genomic_DNA"/>
</dbReference>
<dbReference type="AlphaFoldDB" id="A0A8J5GWV5"/>
<protein>
    <recommendedName>
        <fullName evidence="12">Polygalacturonase</fullName>
    </recommendedName>
</protein>
<evidence type="ECO:0000256" key="9">
    <source>
        <dbReference type="SAM" id="SignalP"/>
    </source>
</evidence>
<dbReference type="GO" id="GO:0004650">
    <property type="term" value="F:polygalacturonase activity"/>
    <property type="evidence" value="ECO:0007669"/>
    <property type="project" value="InterPro"/>
</dbReference>
<evidence type="ECO:0000256" key="7">
    <source>
        <dbReference type="ARBA" id="ARBA00023316"/>
    </source>
</evidence>
<dbReference type="InterPro" id="IPR011050">
    <property type="entry name" value="Pectin_lyase_fold/virulence"/>
</dbReference>
<dbReference type="Gene3D" id="2.160.20.10">
    <property type="entry name" value="Single-stranded right-handed beta-helix, Pectin lyase-like"/>
    <property type="match status" value="1"/>
</dbReference>
<evidence type="ECO:0000256" key="5">
    <source>
        <dbReference type="ARBA" id="ARBA00022801"/>
    </source>
</evidence>
<dbReference type="SUPFAM" id="SSF51126">
    <property type="entry name" value="Pectin lyase-like"/>
    <property type="match status" value="1"/>
</dbReference>
<keyword evidence="9" id="KW-0732">Signal</keyword>
<dbReference type="GO" id="GO:0005975">
    <property type="term" value="P:carbohydrate metabolic process"/>
    <property type="evidence" value="ECO:0007669"/>
    <property type="project" value="InterPro"/>
</dbReference>
<feature type="signal peptide" evidence="9">
    <location>
        <begin position="1"/>
        <end position="25"/>
    </location>
</feature>
<gene>
    <name evidence="10" type="ORF">ZIOFF_029574</name>
</gene>
<dbReference type="Pfam" id="PF00295">
    <property type="entry name" value="Glyco_hydro_28"/>
    <property type="match status" value="1"/>
</dbReference>